<comment type="caution">
    <text evidence="2">The sequence shown here is derived from an EMBL/GenBank/DDBJ whole genome shotgun (WGS) entry which is preliminary data.</text>
</comment>
<reference evidence="2 3" key="1">
    <citation type="journal article" date="2019" name="Fungal Biol. Biotechnol.">
        <title>Draft genome sequence of fastidious pathogen Ceratobasidium theobromae, which causes vascular-streak dieback in Theobroma cacao.</title>
        <authorList>
            <person name="Ali S.S."/>
            <person name="Asman A."/>
            <person name="Shao J."/>
            <person name="Firmansyah A.P."/>
            <person name="Susilo A.W."/>
            <person name="Rosmana A."/>
            <person name="McMahon P."/>
            <person name="Junaid M."/>
            <person name="Guest D."/>
            <person name="Kheng T.Y."/>
            <person name="Meinhardt L.W."/>
            <person name="Bailey B.A."/>
        </authorList>
    </citation>
    <scope>NUCLEOTIDE SEQUENCE [LARGE SCALE GENOMIC DNA]</scope>
    <source>
        <strain evidence="2 3">CT2</strain>
    </source>
</reference>
<evidence type="ECO:0000256" key="1">
    <source>
        <dbReference type="SAM" id="MobiDB-lite"/>
    </source>
</evidence>
<dbReference type="EMBL" id="SSOP01000222">
    <property type="protein sequence ID" value="KAB5589861.1"/>
    <property type="molecule type" value="Genomic_DNA"/>
</dbReference>
<name>A0A5N5QEG6_9AGAM</name>
<evidence type="ECO:0000313" key="2">
    <source>
        <dbReference type="EMBL" id="KAB5589861.1"/>
    </source>
</evidence>
<organism evidence="2 3">
    <name type="scientific">Ceratobasidium theobromae</name>
    <dbReference type="NCBI Taxonomy" id="1582974"/>
    <lineage>
        <taxon>Eukaryota</taxon>
        <taxon>Fungi</taxon>
        <taxon>Dikarya</taxon>
        <taxon>Basidiomycota</taxon>
        <taxon>Agaricomycotina</taxon>
        <taxon>Agaricomycetes</taxon>
        <taxon>Cantharellales</taxon>
        <taxon>Ceratobasidiaceae</taxon>
        <taxon>Ceratobasidium</taxon>
    </lineage>
</organism>
<sequence length="110" mass="12071">MLLVSRIRFRDARLWESKKRTKSLSKNNDLSTVDPEVEDVGNSELEGPKEFGKGADGWLDHATDPLGADDHVSTMLVGDLVDLGAPELEDCLADAIPARLVEKRQAISNL</sequence>
<proteinExistence type="predicted"/>
<feature type="region of interest" description="Disordered" evidence="1">
    <location>
        <begin position="18"/>
        <end position="58"/>
    </location>
</feature>
<keyword evidence="3" id="KW-1185">Reference proteome</keyword>
<evidence type="ECO:0000313" key="3">
    <source>
        <dbReference type="Proteomes" id="UP000383932"/>
    </source>
</evidence>
<dbReference type="OrthoDB" id="3219038at2759"/>
<protein>
    <submittedName>
        <fullName evidence="2">Uncharacterized protein</fullName>
    </submittedName>
</protein>
<accession>A0A5N5QEG6</accession>
<feature type="compositionally biased region" description="Basic and acidic residues" evidence="1">
    <location>
        <begin position="46"/>
        <end position="58"/>
    </location>
</feature>
<dbReference type="Proteomes" id="UP000383932">
    <property type="component" value="Unassembled WGS sequence"/>
</dbReference>
<dbReference type="AlphaFoldDB" id="A0A5N5QEG6"/>
<gene>
    <name evidence="2" type="ORF">CTheo_6700</name>
</gene>